<dbReference type="RefSeq" id="WP_330131458.1">
    <property type="nucleotide sequence ID" value="NZ_JAUTXY010000001.1"/>
</dbReference>
<comment type="caution">
    <text evidence="2">The sequence shown here is derived from an EMBL/GenBank/DDBJ whole genome shotgun (WGS) entry which is preliminary data.</text>
</comment>
<sequence>MTAHSMISSLRHILAGLDAAARIRHGVPVPPTHLARATQGTSPQLTPPIRSDPGRPDPTAAAA</sequence>
<dbReference type="EMBL" id="JAUTXY010000001">
    <property type="protein sequence ID" value="MEE2056153.1"/>
    <property type="molecule type" value="Genomic_DNA"/>
</dbReference>
<organism evidence="2 3">
    <name type="scientific">Rhodococcus artemisiae</name>
    <dbReference type="NCBI Taxonomy" id="714159"/>
    <lineage>
        <taxon>Bacteria</taxon>
        <taxon>Bacillati</taxon>
        <taxon>Actinomycetota</taxon>
        <taxon>Actinomycetes</taxon>
        <taxon>Mycobacteriales</taxon>
        <taxon>Nocardiaceae</taxon>
        <taxon>Rhodococcus</taxon>
    </lineage>
</organism>
<evidence type="ECO:0000313" key="2">
    <source>
        <dbReference type="EMBL" id="MEE2056153.1"/>
    </source>
</evidence>
<keyword evidence="3" id="KW-1185">Reference proteome</keyword>
<gene>
    <name evidence="2" type="ORF">Q7514_01250</name>
</gene>
<protein>
    <submittedName>
        <fullName evidence="2">Uncharacterized protein</fullName>
    </submittedName>
</protein>
<name>A0ABU7L3M7_9NOCA</name>
<evidence type="ECO:0000256" key="1">
    <source>
        <dbReference type="SAM" id="MobiDB-lite"/>
    </source>
</evidence>
<reference evidence="2 3" key="1">
    <citation type="submission" date="2023-07" db="EMBL/GenBank/DDBJ databases">
        <authorList>
            <person name="Girao M."/>
            <person name="Carvalho M.F."/>
        </authorList>
    </citation>
    <scope>NUCLEOTIDE SEQUENCE [LARGE SCALE GENOMIC DNA]</scope>
    <source>
        <strain evidence="2 3">YIM65754</strain>
    </source>
</reference>
<accession>A0ABU7L3M7</accession>
<evidence type="ECO:0000313" key="3">
    <source>
        <dbReference type="Proteomes" id="UP001336020"/>
    </source>
</evidence>
<feature type="region of interest" description="Disordered" evidence="1">
    <location>
        <begin position="30"/>
        <end position="63"/>
    </location>
</feature>
<proteinExistence type="predicted"/>
<dbReference type="Proteomes" id="UP001336020">
    <property type="component" value="Unassembled WGS sequence"/>
</dbReference>